<gene>
    <name evidence="5" type="ORF">NEMBOFW57_000929</name>
</gene>
<dbReference type="Pfam" id="PF10374">
    <property type="entry name" value="EST1"/>
    <property type="match status" value="1"/>
</dbReference>
<comment type="subcellular location">
    <subcellularLocation>
        <location evidence="1">Nucleus</location>
    </subcellularLocation>
</comment>
<reference evidence="5" key="1">
    <citation type="submission" date="2023-02" db="EMBL/GenBank/DDBJ databases">
        <authorList>
            <person name="Palmer J.M."/>
        </authorList>
    </citation>
    <scope>NUCLEOTIDE SEQUENCE</scope>
    <source>
        <strain evidence="5">FW57</strain>
    </source>
</reference>
<feature type="compositionally biased region" description="Polar residues" evidence="2">
    <location>
        <begin position="852"/>
        <end position="863"/>
    </location>
</feature>
<feature type="domain" description="Telomerase activating protein Est1-like N-terminal" evidence="4">
    <location>
        <begin position="83"/>
        <end position="200"/>
    </location>
</feature>
<protein>
    <recommendedName>
        <fullName evidence="1">Nonsense-mediated mRNA decay factor</fullName>
    </recommendedName>
</protein>
<evidence type="ECO:0000259" key="4">
    <source>
        <dbReference type="Pfam" id="PF10374"/>
    </source>
</evidence>
<dbReference type="Pfam" id="PF10373">
    <property type="entry name" value="EST1_DNA_bind"/>
    <property type="match status" value="1"/>
</dbReference>
<name>A0AAD4F0L4_9PEZI</name>
<dbReference type="InterPro" id="IPR019458">
    <property type="entry name" value="Est1-like_N"/>
</dbReference>
<dbReference type="InterPro" id="IPR018834">
    <property type="entry name" value="DNA/RNA-bd_Est1-type"/>
</dbReference>
<evidence type="ECO:0000259" key="3">
    <source>
        <dbReference type="Pfam" id="PF10373"/>
    </source>
</evidence>
<keyword evidence="6" id="KW-1185">Reference proteome</keyword>
<evidence type="ECO:0000313" key="5">
    <source>
        <dbReference type="EMBL" id="KAG7290924.1"/>
    </source>
</evidence>
<feature type="region of interest" description="Disordered" evidence="2">
    <location>
        <begin position="828"/>
        <end position="920"/>
    </location>
</feature>
<evidence type="ECO:0000313" key="6">
    <source>
        <dbReference type="Proteomes" id="UP001197093"/>
    </source>
</evidence>
<keyword evidence="1" id="KW-0866">Nonsense-mediated mRNA decay</keyword>
<feature type="compositionally biased region" description="Pro residues" evidence="2">
    <location>
        <begin position="585"/>
        <end position="595"/>
    </location>
</feature>
<feature type="domain" description="DNA/RNA-binding" evidence="3">
    <location>
        <begin position="211"/>
        <end position="492"/>
    </location>
</feature>
<dbReference type="GO" id="GO:0005634">
    <property type="term" value="C:nucleus"/>
    <property type="evidence" value="ECO:0007669"/>
    <property type="project" value="UniProtKB-SubCell"/>
</dbReference>
<dbReference type="GO" id="GO:0000184">
    <property type="term" value="P:nuclear-transcribed mRNA catabolic process, nonsense-mediated decay"/>
    <property type="evidence" value="ECO:0007669"/>
    <property type="project" value="UniProtKB-KW"/>
</dbReference>
<comment type="caution">
    <text evidence="5">The sequence shown here is derived from an EMBL/GenBank/DDBJ whole genome shotgun (WGS) entry which is preliminary data.</text>
</comment>
<sequence>MASKAATATAAAPATMPSIDEFWSVAQKLRVAIHKELELLQKGGPGTNEIARFEKAEKLMENYRLACIETIWLDIRAAEKKGAEDALWLTHSLVAKTYRKVLARLQGSDHVVVKRKVEKLYATYLKTAQYFYKGYLQRVAARYDMKDLNLIARRAQLAEMPVPEKDKVNATEAKLEDIVKGSCHKTLICLGDLARYRTLLRAKDRKWDGPLAYYFLANDLIPESGHGHHQCGVIYAETEDHLAVVYHMYRALACSRPHPIASTNLELEFRDLRGRKTMTTKHALVTWFLKLHAFYSQGKDFVERKELESEVDHRLAVALKSGTGYGSDMDLVKMVLINITAYIAAQDKIRKNWTDEGSRSCQLLLVLNVRTIQAIARLLGEEITDVIKRRSAEIGRDAAGPSQAEAVTKFTPAFNRVLPLFRIYMAWLCSYRSELVEFRPHLEPHFGTMCTTLGNTLTLLFKMMGGEQQLGNPVSWCFPEDEMTLGITCLNGPDLPAGCQLSYDAFTLKPKPRREEVSGANGTDDDISFTRALDVLLCALDLSAPESKFPLTTSSVKDGSRELTTFVYLEGGKPEPAPRQQQPQQPVPSAAPPVAQPAFQTPAIAPSPCESNELSEDQEFYGPDLRNAHHNGARNGKAPAAVGLTQVGPVSEFPIDKQIFNILNDFINPPESNPAAKPETPRRPSARVSTYGMDSAAVAEAFGAGSSGSPAPGSAGAKAFPTLPWGYFYTPAPVDSTLRSSGGPGAGWGANGSGFGRPASLGNATQLGIGASTGNPLARQSHQRYDSLGHSSFVDNQADALGSLDLGSDRDQSLQGYGARGMWSNAAAESSTSARGAAPNPAPQSPWAPSANPWQSTYGQSTAAPGHAPNSPFSTLNFSGNTSSLPQVNSPWGLPANAQRFSATQSPSSPTHPGAYPGGSIPSPSYASDYAAAMADAQASQAFASGGGWPDARQPRNGLSQRSQPQPQPQPHGLDVWGNLNKQPAPAAGQKADGKSVMQGMPKR</sequence>
<feature type="compositionally biased region" description="Polar residues" evidence="2">
    <location>
        <begin position="899"/>
        <end position="911"/>
    </location>
</feature>
<proteinExistence type="predicted"/>
<dbReference type="PANTHER" id="PTHR15696">
    <property type="entry name" value="SMG-7 SUPPRESSOR WITH MORPHOLOGICAL EFFECT ON GENITALIA PROTEIN 7"/>
    <property type="match status" value="1"/>
</dbReference>
<comment type="function">
    <text evidence="1">Plays a role in nonsense-mediated mRNA decay.</text>
</comment>
<feature type="region of interest" description="Disordered" evidence="2">
    <location>
        <begin position="670"/>
        <end position="689"/>
    </location>
</feature>
<evidence type="ECO:0000256" key="1">
    <source>
        <dbReference type="RuleBase" id="RU369098"/>
    </source>
</evidence>
<organism evidence="5 6">
    <name type="scientific">Staphylotrichum longicolle</name>
    <dbReference type="NCBI Taxonomy" id="669026"/>
    <lineage>
        <taxon>Eukaryota</taxon>
        <taxon>Fungi</taxon>
        <taxon>Dikarya</taxon>
        <taxon>Ascomycota</taxon>
        <taxon>Pezizomycotina</taxon>
        <taxon>Sordariomycetes</taxon>
        <taxon>Sordariomycetidae</taxon>
        <taxon>Sordariales</taxon>
        <taxon>Chaetomiaceae</taxon>
        <taxon>Staphylotrichum</taxon>
    </lineage>
</organism>
<dbReference type="Gene3D" id="1.25.40.10">
    <property type="entry name" value="Tetratricopeptide repeat domain"/>
    <property type="match status" value="1"/>
</dbReference>
<dbReference type="InterPro" id="IPR045153">
    <property type="entry name" value="Est1/Ebs1-like"/>
</dbReference>
<keyword evidence="1" id="KW-0539">Nucleus</keyword>
<evidence type="ECO:0000256" key="2">
    <source>
        <dbReference type="SAM" id="MobiDB-lite"/>
    </source>
</evidence>
<dbReference type="PANTHER" id="PTHR15696:SF36">
    <property type="entry name" value="NONSENSE-MEDIATED MRNA DECAY FACTOR"/>
    <property type="match status" value="1"/>
</dbReference>
<dbReference type="InterPro" id="IPR011990">
    <property type="entry name" value="TPR-like_helical_dom_sf"/>
</dbReference>
<feature type="region of interest" description="Disordered" evidence="2">
    <location>
        <begin position="571"/>
        <end position="595"/>
    </location>
</feature>
<feature type="region of interest" description="Disordered" evidence="2">
    <location>
        <begin position="942"/>
        <end position="1004"/>
    </location>
</feature>
<dbReference type="EMBL" id="JAHCVI010000001">
    <property type="protein sequence ID" value="KAG7290924.1"/>
    <property type="molecule type" value="Genomic_DNA"/>
</dbReference>
<accession>A0AAD4F0L4</accession>
<dbReference type="AlphaFoldDB" id="A0AAD4F0L4"/>
<dbReference type="SUPFAM" id="SSF48452">
    <property type="entry name" value="TPR-like"/>
    <property type="match status" value="1"/>
</dbReference>
<dbReference type="Proteomes" id="UP001197093">
    <property type="component" value="Unassembled WGS sequence"/>
</dbReference>
<feature type="compositionally biased region" description="Polar residues" evidence="2">
    <location>
        <begin position="871"/>
        <end position="890"/>
    </location>
</feature>